<dbReference type="RefSeq" id="XP_001744776.1">
    <property type="nucleotide sequence ID" value="XM_001744724.1"/>
</dbReference>
<sequence>MSSDLHLEGIAPRMRVLPVVYFSILDYHLRREARWEETTVIDPRTNQEEPRRNCKPINDRVIGCLLGTRTGNSVEVTNCFPVGHEDKEDTVDIRLDYFESLRALHAQANPNEEIVGWYSTGPELQHERSIFIHRTLCEDSMNDVHLWIDTSLDTGKLGIYAFTTASEGVPRLVDEEQDIYMPDQTFVPIACDVLVHEPERVALGLLNKGLEGGSSVKLVSDLNHVAEATTNLQDKIQDALTYVDKVLNGSVEADERIGRYLRDTVAAVPKIDPDQFEAMFNDTIQDLLMVGYLSNLAQTQVAIQDKLNDALATEI</sequence>
<organism evidence="6 7">
    <name type="scientific">Monosiga brevicollis</name>
    <name type="common">Choanoflagellate</name>
    <dbReference type="NCBI Taxonomy" id="81824"/>
    <lineage>
        <taxon>Eukaryota</taxon>
        <taxon>Choanoflagellata</taxon>
        <taxon>Craspedida</taxon>
        <taxon>Salpingoecidae</taxon>
        <taxon>Monosiga</taxon>
    </lineage>
</organism>
<dbReference type="CDD" id="cd08064">
    <property type="entry name" value="MPN_eIF3f"/>
    <property type="match status" value="1"/>
</dbReference>
<dbReference type="InterPro" id="IPR037518">
    <property type="entry name" value="MPN"/>
</dbReference>
<comment type="subunit">
    <text evidence="4">Component of the eukaryotic translation initiation factor 3 (eIF-3) complex.</text>
</comment>
<protein>
    <recommendedName>
        <fullName evidence="4">Eukaryotic translation initiation factor 3 subunit F</fullName>
        <shortName evidence="4">eIF3f</shortName>
    </recommendedName>
    <alternativeName>
        <fullName evidence="4">Eukaryotic translation initiation factor 3 subunit 5</fullName>
    </alternativeName>
</protein>
<comment type="subcellular location">
    <subcellularLocation>
        <location evidence="4">Cytoplasm</location>
    </subcellularLocation>
</comment>
<dbReference type="Proteomes" id="UP000001357">
    <property type="component" value="Unassembled WGS sequence"/>
</dbReference>
<dbReference type="STRING" id="81824.A9UW93"/>
<keyword evidence="2 4" id="KW-0396">Initiation factor</keyword>
<name>A9UW93_MONBE</name>
<feature type="domain" description="MPN" evidence="5">
    <location>
        <begin position="39"/>
        <end position="168"/>
    </location>
</feature>
<dbReference type="eggNOG" id="KOG2975">
    <property type="taxonomic scope" value="Eukaryota"/>
</dbReference>
<dbReference type="HAMAP" id="MF_03005">
    <property type="entry name" value="eIF3f"/>
    <property type="match status" value="1"/>
</dbReference>
<keyword evidence="3 4" id="KW-0648">Protein biosynthesis</keyword>
<dbReference type="GO" id="GO:0008237">
    <property type="term" value="F:metallopeptidase activity"/>
    <property type="evidence" value="ECO:0007669"/>
    <property type="project" value="InterPro"/>
</dbReference>
<dbReference type="GeneID" id="5889835"/>
<dbReference type="GO" id="GO:0016282">
    <property type="term" value="C:eukaryotic 43S preinitiation complex"/>
    <property type="evidence" value="ECO:0007669"/>
    <property type="project" value="UniProtKB-UniRule"/>
</dbReference>
<accession>A9UW93</accession>
<dbReference type="GO" id="GO:0031369">
    <property type="term" value="F:translation initiation factor binding"/>
    <property type="evidence" value="ECO:0000318"/>
    <property type="project" value="GO_Central"/>
</dbReference>
<dbReference type="PROSITE" id="PS50249">
    <property type="entry name" value="MPN"/>
    <property type="match status" value="1"/>
</dbReference>
<gene>
    <name evidence="6" type="ORF">MONBRDRAFT_18528</name>
</gene>
<dbReference type="GO" id="GO:0003743">
    <property type="term" value="F:translation initiation factor activity"/>
    <property type="evidence" value="ECO:0007669"/>
    <property type="project" value="UniProtKB-UniRule"/>
</dbReference>
<dbReference type="InterPro" id="IPR000555">
    <property type="entry name" value="JAMM/MPN+_dom"/>
</dbReference>
<evidence type="ECO:0000256" key="2">
    <source>
        <dbReference type="ARBA" id="ARBA00022540"/>
    </source>
</evidence>
<keyword evidence="1 4" id="KW-0963">Cytoplasm</keyword>
<dbReference type="InParanoid" id="A9UW93"/>
<dbReference type="GO" id="GO:0001732">
    <property type="term" value="P:formation of cytoplasmic translation initiation complex"/>
    <property type="evidence" value="ECO:0007669"/>
    <property type="project" value="UniProtKB-UniRule"/>
</dbReference>
<evidence type="ECO:0000313" key="7">
    <source>
        <dbReference type="Proteomes" id="UP000001357"/>
    </source>
</evidence>
<evidence type="ECO:0000256" key="4">
    <source>
        <dbReference type="HAMAP-Rule" id="MF_03005"/>
    </source>
</evidence>
<dbReference type="FunCoup" id="A9UW93">
    <property type="interactions" value="1412"/>
</dbReference>
<reference evidence="6 7" key="1">
    <citation type="journal article" date="2008" name="Nature">
        <title>The genome of the choanoflagellate Monosiga brevicollis and the origin of metazoans.</title>
        <authorList>
            <consortium name="JGI Sequencing"/>
            <person name="King N."/>
            <person name="Westbrook M.J."/>
            <person name="Young S.L."/>
            <person name="Kuo A."/>
            <person name="Abedin M."/>
            <person name="Chapman J."/>
            <person name="Fairclough S."/>
            <person name="Hellsten U."/>
            <person name="Isogai Y."/>
            <person name="Letunic I."/>
            <person name="Marr M."/>
            <person name="Pincus D."/>
            <person name="Putnam N."/>
            <person name="Rokas A."/>
            <person name="Wright K.J."/>
            <person name="Zuzow R."/>
            <person name="Dirks W."/>
            <person name="Good M."/>
            <person name="Goodstein D."/>
            <person name="Lemons D."/>
            <person name="Li W."/>
            <person name="Lyons J.B."/>
            <person name="Morris A."/>
            <person name="Nichols S."/>
            <person name="Richter D.J."/>
            <person name="Salamov A."/>
            <person name="Bork P."/>
            <person name="Lim W.A."/>
            <person name="Manning G."/>
            <person name="Miller W.T."/>
            <person name="McGinnis W."/>
            <person name="Shapiro H."/>
            <person name="Tjian R."/>
            <person name="Grigoriev I.V."/>
            <person name="Rokhsar D."/>
        </authorList>
    </citation>
    <scope>NUCLEOTIDE SEQUENCE [LARGE SCALE GENOMIC DNA]</scope>
    <source>
        <strain evidence="7">MX1 / ATCC 50154</strain>
    </source>
</reference>
<dbReference type="InterPro" id="IPR024969">
    <property type="entry name" value="EIF3F/CSN6-like_C"/>
</dbReference>
<dbReference type="SMART" id="SM00232">
    <property type="entry name" value="JAB_MPN"/>
    <property type="match status" value="1"/>
</dbReference>
<dbReference type="EMBL" id="CH991547">
    <property type="protein sequence ID" value="EDQ90725.1"/>
    <property type="molecule type" value="Genomic_DNA"/>
</dbReference>
<dbReference type="AlphaFoldDB" id="A9UW93"/>
<dbReference type="InterPro" id="IPR027531">
    <property type="entry name" value="eIF3f"/>
</dbReference>
<comment type="similarity">
    <text evidence="4">Belongs to the eIF-3 subunit F family.</text>
</comment>
<comment type="function">
    <text evidence="4">Component of the eukaryotic translation initiation factor 3 (eIF-3) complex, which is involved in protein synthesis of a specialized repertoire of mRNAs and, together with other initiation factors, stimulates binding of mRNA and methionyl-tRNAi to the 40S ribosome. The eIF-3 complex specifically targets and initiates translation of a subset of mRNAs involved in cell proliferation.</text>
</comment>
<evidence type="ECO:0000256" key="1">
    <source>
        <dbReference type="ARBA" id="ARBA00022490"/>
    </source>
</evidence>
<dbReference type="Pfam" id="PF13012">
    <property type="entry name" value="MitMem_reg"/>
    <property type="match status" value="1"/>
</dbReference>
<dbReference type="GO" id="GO:0033290">
    <property type="term" value="C:eukaryotic 48S preinitiation complex"/>
    <property type="evidence" value="ECO:0007669"/>
    <property type="project" value="UniProtKB-UniRule"/>
</dbReference>
<dbReference type="OMA" id="EYFVHFH"/>
<dbReference type="PANTHER" id="PTHR10540">
    <property type="entry name" value="EUKARYOTIC TRANSLATION INITIATION FACTOR 3 SUBUNIT F-RELATED"/>
    <property type="match status" value="1"/>
</dbReference>
<dbReference type="GO" id="GO:0006413">
    <property type="term" value="P:translational initiation"/>
    <property type="evidence" value="ECO:0000318"/>
    <property type="project" value="GO_Central"/>
</dbReference>
<dbReference type="PANTHER" id="PTHR10540:SF6">
    <property type="entry name" value="EUKARYOTIC TRANSLATION INITIATION FACTOR 3 SUBUNIT F"/>
    <property type="match status" value="1"/>
</dbReference>
<evidence type="ECO:0000259" key="5">
    <source>
        <dbReference type="PROSITE" id="PS50249"/>
    </source>
</evidence>
<dbReference type="Gene3D" id="3.40.140.10">
    <property type="entry name" value="Cytidine Deaminase, domain 2"/>
    <property type="match status" value="1"/>
</dbReference>
<proteinExistence type="inferred from homology"/>
<evidence type="ECO:0000256" key="3">
    <source>
        <dbReference type="ARBA" id="ARBA00022917"/>
    </source>
</evidence>
<dbReference type="Pfam" id="PF01398">
    <property type="entry name" value="JAB"/>
    <property type="match status" value="1"/>
</dbReference>
<evidence type="ECO:0000313" key="6">
    <source>
        <dbReference type="EMBL" id="EDQ90725.1"/>
    </source>
</evidence>
<dbReference type="KEGG" id="mbr:MONBRDRAFT_18528"/>
<dbReference type="GO" id="GO:0071541">
    <property type="term" value="C:eukaryotic translation initiation factor 3 complex, eIF3m"/>
    <property type="evidence" value="ECO:0000318"/>
    <property type="project" value="GO_Central"/>
</dbReference>
<keyword evidence="7" id="KW-1185">Reference proteome</keyword>